<sequence>MAQPIQQLPYFPNRNQYEAQTSEYLQKQPMEALPRGFPKKLVSEMAWEREDISLDHTTDRETPYLVILQDSHLVEIDAALRHFQALNQPLEALNSLTFPLPSLHSILRSTSDNLHSGYGFALVRGVPVERYTSKENMIIYLGISSHIAPIRGRQDHQFKGQPADVMVAHITDMRRPGEAQDFALPAYSDGEVIFHTDSGDIVSLFVLSEPLRGGDSLLASGWTVYNALAETRPDLIRALAEDWPIPSAQQPGLVNNRPLLFHQPASETAPERVILQFSRRSFSGFGARSQMSTMLTPTQVEALNALHFLAEKYHVTMELKRGDMQFLNNLSMLHARKSYEDDTKNRRHLLRLWLRDPQNSWVTPEPLRNRSDRIFSEGFESGLQMFPVDPTPRSVGRAPIP</sequence>
<proteinExistence type="predicted"/>
<dbReference type="PANTHER" id="PTHR10696:SF54">
    <property type="entry name" value="FAMILY OXIDOREDUCTASE, PUTATIVE (AFU_ORTHOLOGUE AFUA_4G13850)-RELATED"/>
    <property type="match status" value="1"/>
</dbReference>
<evidence type="ECO:0000313" key="4">
    <source>
        <dbReference type="Proteomes" id="UP001610335"/>
    </source>
</evidence>
<dbReference type="Gene3D" id="3.60.130.10">
    <property type="entry name" value="Clavaminate synthase-like"/>
    <property type="match status" value="1"/>
</dbReference>
<evidence type="ECO:0000313" key="3">
    <source>
        <dbReference type="EMBL" id="KAL2816990.1"/>
    </source>
</evidence>
<accession>A0ABR4HNP8</accession>
<keyword evidence="1" id="KW-0560">Oxidoreductase</keyword>
<organism evidence="3 4">
    <name type="scientific">Aspergillus cavernicola</name>
    <dbReference type="NCBI Taxonomy" id="176166"/>
    <lineage>
        <taxon>Eukaryota</taxon>
        <taxon>Fungi</taxon>
        <taxon>Dikarya</taxon>
        <taxon>Ascomycota</taxon>
        <taxon>Pezizomycotina</taxon>
        <taxon>Eurotiomycetes</taxon>
        <taxon>Eurotiomycetidae</taxon>
        <taxon>Eurotiales</taxon>
        <taxon>Aspergillaceae</taxon>
        <taxon>Aspergillus</taxon>
        <taxon>Aspergillus subgen. Nidulantes</taxon>
    </lineage>
</organism>
<dbReference type="PANTHER" id="PTHR10696">
    <property type="entry name" value="GAMMA-BUTYROBETAINE HYDROXYLASE-RELATED"/>
    <property type="match status" value="1"/>
</dbReference>
<dbReference type="InterPro" id="IPR050411">
    <property type="entry name" value="AlphaKG_dependent_hydroxylases"/>
</dbReference>
<name>A0ABR4HNP8_9EURO</name>
<comment type="caution">
    <text evidence="3">The sequence shown here is derived from an EMBL/GenBank/DDBJ whole genome shotgun (WGS) entry which is preliminary data.</text>
</comment>
<keyword evidence="4" id="KW-1185">Reference proteome</keyword>
<dbReference type="EMBL" id="JBFXLS010000096">
    <property type="protein sequence ID" value="KAL2816990.1"/>
    <property type="molecule type" value="Genomic_DNA"/>
</dbReference>
<evidence type="ECO:0000256" key="1">
    <source>
        <dbReference type="ARBA" id="ARBA00023002"/>
    </source>
</evidence>
<dbReference type="Pfam" id="PF02668">
    <property type="entry name" value="TauD"/>
    <property type="match status" value="1"/>
</dbReference>
<evidence type="ECO:0000259" key="2">
    <source>
        <dbReference type="Pfam" id="PF02668"/>
    </source>
</evidence>
<dbReference type="InterPro" id="IPR042098">
    <property type="entry name" value="TauD-like_sf"/>
</dbReference>
<dbReference type="Proteomes" id="UP001610335">
    <property type="component" value="Unassembled WGS sequence"/>
</dbReference>
<gene>
    <name evidence="3" type="ORF">BDW59DRAFT_152907</name>
</gene>
<dbReference type="SUPFAM" id="SSF51197">
    <property type="entry name" value="Clavaminate synthase-like"/>
    <property type="match status" value="1"/>
</dbReference>
<reference evidence="3 4" key="1">
    <citation type="submission" date="2024-07" db="EMBL/GenBank/DDBJ databases">
        <title>Section-level genome sequencing and comparative genomics of Aspergillus sections Usti and Cavernicolus.</title>
        <authorList>
            <consortium name="Lawrence Berkeley National Laboratory"/>
            <person name="Nybo J.L."/>
            <person name="Vesth T.C."/>
            <person name="Theobald S."/>
            <person name="Frisvad J.C."/>
            <person name="Larsen T.O."/>
            <person name="Kjaerboelling I."/>
            <person name="Rothschild-Mancinelli K."/>
            <person name="Lyhne E.K."/>
            <person name="Kogle M.E."/>
            <person name="Barry K."/>
            <person name="Clum A."/>
            <person name="Na H."/>
            <person name="Ledsgaard L."/>
            <person name="Lin J."/>
            <person name="Lipzen A."/>
            <person name="Kuo A."/>
            <person name="Riley R."/>
            <person name="Mondo S."/>
            <person name="LaButti K."/>
            <person name="Haridas S."/>
            <person name="Pangalinan J."/>
            <person name="Salamov A.A."/>
            <person name="Simmons B.A."/>
            <person name="Magnuson J.K."/>
            <person name="Chen J."/>
            <person name="Drula E."/>
            <person name="Henrissat B."/>
            <person name="Wiebenga A."/>
            <person name="Lubbers R.J."/>
            <person name="Gomes A.C."/>
            <person name="Makela M.R."/>
            <person name="Stajich J."/>
            <person name="Grigoriev I.V."/>
            <person name="Mortensen U.H."/>
            <person name="De vries R.P."/>
            <person name="Baker S.E."/>
            <person name="Andersen M.R."/>
        </authorList>
    </citation>
    <scope>NUCLEOTIDE SEQUENCE [LARGE SCALE GENOMIC DNA]</scope>
    <source>
        <strain evidence="3 4">CBS 600.67</strain>
    </source>
</reference>
<dbReference type="InterPro" id="IPR003819">
    <property type="entry name" value="TauD/TfdA-like"/>
</dbReference>
<feature type="domain" description="TauD/TfdA-like" evidence="2">
    <location>
        <begin position="93"/>
        <end position="353"/>
    </location>
</feature>
<protein>
    <recommendedName>
        <fullName evidence="2">TauD/TfdA-like domain-containing protein</fullName>
    </recommendedName>
</protein>